<dbReference type="InterPro" id="IPR038765">
    <property type="entry name" value="Papain-like_cys_pep_sf"/>
</dbReference>
<dbReference type="EMBL" id="JALNTZ010000001">
    <property type="protein sequence ID" value="KAJ3666149.1"/>
    <property type="molecule type" value="Genomic_DNA"/>
</dbReference>
<keyword evidence="3 9" id="KW-0732">Signal</keyword>
<keyword evidence="5" id="KW-0788">Thiol protease</keyword>
<dbReference type="GO" id="GO:0006508">
    <property type="term" value="P:proteolysis"/>
    <property type="evidence" value="ECO:0007669"/>
    <property type="project" value="UniProtKB-KW"/>
</dbReference>
<comment type="similarity">
    <text evidence="1">Belongs to the peptidase C1 family.</text>
</comment>
<keyword evidence="6" id="KW-0865">Zymogen</keyword>
<evidence type="ECO:0000256" key="3">
    <source>
        <dbReference type="ARBA" id="ARBA00022729"/>
    </source>
</evidence>
<dbReference type="PANTHER" id="PTHR12411">
    <property type="entry name" value="CYSTEINE PROTEASE FAMILY C1-RELATED"/>
    <property type="match status" value="1"/>
</dbReference>
<dbReference type="FunFam" id="3.90.70.10:FF:000031">
    <property type="entry name" value="Cathepsin B"/>
    <property type="match status" value="2"/>
</dbReference>
<keyword evidence="8" id="KW-0812">Transmembrane</keyword>
<proteinExistence type="inferred from homology"/>
<feature type="chain" id="PRO_5041263552" description="Peptidase C1A papain C-terminal domain-containing protein" evidence="9">
    <location>
        <begin position="17"/>
        <end position="662"/>
    </location>
</feature>
<keyword evidence="7" id="KW-1015">Disulfide bond</keyword>
<evidence type="ECO:0000256" key="6">
    <source>
        <dbReference type="ARBA" id="ARBA00023145"/>
    </source>
</evidence>
<dbReference type="Proteomes" id="UP001168821">
    <property type="component" value="Unassembled WGS sequence"/>
</dbReference>
<feature type="transmembrane region" description="Helical" evidence="8">
    <location>
        <begin position="613"/>
        <end position="635"/>
    </location>
</feature>
<gene>
    <name evidence="11" type="ORF">Zmor_001603</name>
</gene>
<sequence length="662" mass="72427">MENIVFALMLFPSCLALQALNSHEEIIDSINSNQSSWTAGVNFGGKDVQDLLPLFSGVRGLHPDLNFTIPQVNHNLGKITLPSSFDARSNWPQCADITGNILDQGNCSSCWAFATTEVMSDRLCIQSNGKVKMQLSAEDVVSCCSTCGYQCRGGYPASVFQYWDTYGVVSGGDYLSNSGCKPYGSSEFNNSVVAECQLECSNPSYKTPYNSDKHFGANFYEVSAEESQIRAEIYAKGAVSVVFTVYQDFSYYQTGVYYHTYGAMLGLHAVKIIGWGTEDRLPYWLVANSWGKSWGGLGGFFKILRGVNECGIEDQVLGADSRVYSPNPEDLNNNHTTIVEVSYATAGNSGFCSFDARSNWPQCADIIGNILNQGHCGSCWAFAATEVMSDRLCIQSNGKVKMQLSAEDVISCCSNFGHKCQGGSPASAFQYWDTYGVVSGGEYLSNSGCKPYGASEFINGLTSECQPVCSNPSYKTPYNSDKHFGANYYQVSIEESQIQAEIYAKGAVSVVFTLYVDFLYYQTGVYYHTYGGDLGLHAVKIIGWGTENGNPYWLVANSWGKSWGGLGGFFKILRGSNQCGIEGQVLGADSRVYSPNPEDLNNNHTTIVIISLLAYHVTIVVVIFYLLCAIGVRIIRRLGLIGRPQFGIVFDWARLGDTVTVV</sequence>
<keyword evidence="12" id="KW-1185">Reference proteome</keyword>
<evidence type="ECO:0000313" key="12">
    <source>
        <dbReference type="Proteomes" id="UP001168821"/>
    </source>
</evidence>
<feature type="signal peptide" evidence="9">
    <location>
        <begin position="1"/>
        <end position="16"/>
    </location>
</feature>
<keyword evidence="8" id="KW-0472">Membrane</keyword>
<evidence type="ECO:0000256" key="9">
    <source>
        <dbReference type="SAM" id="SignalP"/>
    </source>
</evidence>
<evidence type="ECO:0000256" key="8">
    <source>
        <dbReference type="SAM" id="Phobius"/>
    </source>
</evidence>
<dbReference type="PRINTS" id="PR00705">
    <property type="entry name" value="PAPAIN"/>
</dbReference>
<dbReference type="InterPro" id="IPR000169">
    <property type="entry name" value="Pept_cys_AS"/>
</dbReference>
<feature type="domain" description="Peptidase C1A papain C-terminal" evidence="10">
    <location>
        <begin position="81"/>
        <end position="320"/>
    </location>
</feature>
<accession>A0AA38J9J3</accession>
<dbReference type="GO" id="GO:0008234">
    <property type="term" value="F:cysteine-type peptidase activity"/>
    <property type="evidence" value="ECO:0007669"/>
    <property type="project" value="UniProtKB-KW"/>
</dbReference>
<dbReference type="InterPro" id="IPR013128">
    <property type="entry name" value="Peptidase_C1A"/>
</dbReference>
<feature type="domain" description="Peptidase C1A papain C-terminal" evidence="10">
    <location>
        <begin position="350"/>
        <end position="589"/>
    </location>
</feature>
<reference evidence="11" key="1">
    <citation type="journal article" date="2023" name="G3 (Bethesda)">
        <title>Whole genome assemblies of Zophobas morio and Tenebrio molitor.</title>
        <authorList>
            <person name="Kaur S."/>
            <person name="Stinson S.A."/>
            <person name="diCenzo G.C."/>
        </authorList>
    </citation>
    <scope>NUCLEOTIDE SEQUENCE</scope>
    <source>
        <strain evidence="11">QUZm001</strain>
    </source>
</reference>
<keyword evidence="4" id="KW-0378">Hydrolase</keyword>
<dbReference type="InterPro" id="IPR000668">
    <property type="entry name" value="Peptidase_C1A_C"/>
</dbReference>
<dbReference type="PROSITE" id="PS00139">
    <property type="entry name" value="THIOL_PROTEASE_CYS"/>
    <property type="match status" value="1"/>
</dbReference>
<evidence type="ECO:0000256" key="7">
    <source>
        <dbReference type="ARBA" id="ARBA00023157"/>
    </source>
</evidence>
<name>A0AA38J9J3_9CUCU</name>
<dbReference type="CDD" id="cd02620">
    <property type="entry name" value="Peptidase_C1A_CathepsinB"/>
    <property type="match status" value="2"/>
</dbReference>
<evidence type="ECO:0000313" key="11">
    <source>
        <dbReference type="EMBL" id="KAJ3666149.1"/>
    </source>
</evidence>
<evidence type="ECO:0000259" key="10">
    <source>
        <dbReference type="SMART" id="SM00645"/>
    </source>
</evidence>
<organism evidence="11 12">
    <name type="scientific">Zophobas morio</name>
    <dbReference type="NCBI Taxonomy" id="2755281"/>
    <lineage>
        <taxon>Eukaryota</taxon>
        <taxon>Metazoa</taxon>
        <taxon>Ecdysozoa</taxon>
        <taxon>Arthropoda</taxon>
        <taxon>Hexapoda</taxon>
        <taxon>Insecta</taxon>
        <taxon>Pterygota</taxon>
        <taxon>Neoptera</taxon>
        <taxon>Endopterygota</taxon>
        <taxon>Coleoptera</taxon>
        <taxon>Polyphaga</taxon>
        <taxon>Cucujiformia</taxon>
        <taxon>Tenebrionidae</taxon>
        <taxon>Zophobas</taxon>
    </lineage>
</organism>
<evidence type="ECO:0000256" key="1">
    <source>
        <dbReference type="ARBA" id="ARBA00008455"/>
    </source>
</evidence>
<dbReference type="PROSITE" id="PS00639">
    <property type="entry name" value="THIOL_PROTEASE_HIS"/>
    <property type="match status" value="2"/>
</dbReference>
<keyword evidence="2" id="KW-0645">Protease</keyword>
<evidence type="ECO:0000256" key="5">
    <source>
        <dbReference type="ARBA" id="ARBA00022807"/>
    </source>
</evidence>
<dbReference type="Pfam" id="PF00112">
    <property type="entry name" value="Peptidase_C1"/>
    <property type="match status" value="2"/>
</dbReference>
<dbReference type="Gene3D" id="3.90.70.10">
    <property type="entry name" value="Cysteine proteinases"/>
    <property type="match status" value="2"/>
</dbReference>
<evidence type="ECO:0000256" key="4">
    <source>
        <dbReference type="ARBA" id="ARBA00022801"/>
    </source>
</evidence>
<keyword evidence="8" id="KW-1133">Transmembrane helix</keyword>
<dbReference type="SMART" id="SM00645">
    <property type="entry name" value="Pept_C1"/>
    <property type="match status" value="2"/>
</dbReference>
<dbReference type="AlphaFoldDB" id="A0AA38J9J3"/>
<dbReference type="SUPFAM" id="SSF54001">
    <property type="entry name" value="Cysteine proteinases"/>
    <property type="match status" value="2"/>
</dbReference>
<comment type="caution">
    <text evidence="11">The sequence shown here is derived from an EMBL/GenBank/DDBJ whole genome shotgun (WGS) entry which is preliminary data.</text>
</comment>
<dbReference type="InterPro" id="IPR025660">
    <property type="entry name" value="Pept_his_AS"/>
</dbReference>
<evidence type="ECO:0000256" key="2">
    <source>
        <dbReference type="ARBA" id="ARBA00022670"/>
    </source>
</evidence>
<protein>
    <recommendedName>
        <fullName evidence="10">Peptidase C1A papain C-terminal domain-containing protein</fullName>
    </recommendedName>
</protein>